<dbReference type="EMBL" id="OCNH01000005">
    <property type="protein sequence ID" value="SOD96468.1"/>
    <property type="molecule type" value="Genomic_DNA"/>
</dbReference>
<gene>
    <name evidence="1" type="ORF">SAMN06269250_5324</name>
</gene>
<dbReference type="Proteomes" id="UP000219452">
    <property type="component" value="Unassembled WGS sequence"/>
</dbReference>
<keyword evidence="2" id="KW-1185">Reference proteome</keyword>
<evidence type="ECO:0000313" key="1">
    <source>
        <dbReference type="EMBL" id="SOD96468.1"/>
    </source>
</evidence>
<proteinExistence type="predicted"/>
<sequence>MAVMKEHITLTVWTGAAYGAVKRIVVPYEYGLIMSEMMSQYADENGFVLALLGENNTAGIFWNREGQLVRLAIEEAI</sequence>
<name>A0A286GLS4_9BACT</name>
<reference evidence="2" key="1">
    <citation type="submission" date="2017-09" db="EMBL/GenBank/DDBJ databases">
        <authorList>
            <person name="Varghese N."/>
            <person name="Submissions S."/>
        </authorList>
    </citation>
    <scope>NUCLEOTIDE SEQUENCE [LARGE SCALE GENOMIC DNA]</scope>
    <source>
        <strain evidence="2">DSM 29961</strain>
    </source>
</reference>
<protein>
    <submittedName>
        <fullName evidence="1">Uncharacterized protein</fullName>
    </submittedName>
</protein>
<organism evidence="1 2">
    <name type="scientific">Spirosoma fluviale</name>
    <dbReference type="NCBI Taxonomy" id="1597977"/>
    <lineage>
        <taxon>Bacteria</taxon>
        <taxon>Pseudomonadati</taxon>
        <taxon>Bacteroidota</taxon>
        <taxon>Cytophagia</taxon>
        <taxon>Cytophagales</taxon>
        <taxon>Cytophagaceae</taxon>
        <taxon>Spirosoma</taxon>
    </lineage>
</organism>
<accession>A0A286GLS4</accession>
<evidence type="ECO:0000313" key="2">
    <source>
        <dbReference type="Proteomes" id="UP000219452"/>
    </source>
</evidence>
<dbReference type="AlphaFoldDB" id="A0A286GLS4"/>